<comment type="caution">
    <text evidence="5">The sequence shown here is derived from an EMBL/GenBank/DDBJ whole genome shotgun (WGS) entry which is preliminary data.</text>
</comment>
<protein>
    <recommendedName>
        <fullName evidence="7">TOG domain-containing protein</fullName>
    </recommendedName>
</protein>
<dbReference type="EMBL" id="BDRX01000009">
    <property type="protein sequence ID" value="GBF89235.1"/>
    <property type="molecule type" value="Genomic_DNA"/>
</dbReference>
<dbReference type="SUPFAM" id="SSF48371">
    <property type="entry name" value="ARM repeat"/>
    <property type="match status" value="1"/>
</dbReference>
<feature type="domain" description="Dynein axonemal assembly factor 5 HEAT-repeat" evidence="3">
    <location>
        <begin position="486"/>
        <end position="666"/>
    </location>
</feature>
<dbReference type="Pfam" id="PF25757">
    <property type="entry name" value="TPR_DNAAF5"/>
    <property type="match status" value="1"/>
</dbReference>
<reference evidence="5 6" key="1">
    <citation type="journal article" date="2018" name="Sci. Rep.">
        <title>Raphidocelis subcapitata (=Pseudokirchneriella subcapitata) provides an insight into genome evolution and environmental adaptations in the Sphaeropleales.</title>
        <authorList>
            <person name="Suzuki S."/>
            <person name="Yamaguchi H."/>
            <person name="Nakajima N."/>
            <person name="Kawachi M."/>
        </authorList>
    </citation>
    <scope>NUCLEOTIDE SEQUENCE [LARGE SCALE GENOMIC DNA]</scope>
    <source>
        <strain evidence="5 6">NIES-35</strain>
    </source>
</reference>
<sequence length="1032" mass="102369">MEDGARGARTIDDLWRELNARAAPPPRPVVRNAATSGIAGLGLPGVTTHTRILPSKSGAGGKAGSSGGGGGWGAGGAAQPAQPPAPPPVPLPPEAAGVSAADLQSYVVGLQRTINCLTDPDRSTRRRAIESLSAKLLRGDAATPAAGPQLLQAVLCGPLLAPLTAMLSDTVERCRCCALQLLLDSAGVVPDLQPLLPPLLPPLAARVAAHPPAEPAEELRLQAAQLVGRFVERVSGSALLPHVRELAALLAAGLEDPYHEIKKAAAGVLAALAVRVPPAALEPHAERLLSVLVAGLGHAHSRVRQALLAALDALLAAGAAPHALVERIVVPGVRPLAADRATAVREAFFAALGRWMGAGAGSQADGGQAGGSGWEGGPEGEGAAARCRRLAPLLLPLLLLGVSDEAEPVAALVLSTLENVGDAWAAAGPAEAAEAAAAAAAVDGAAGGTAAADAPAAAMEVDGADGGAQQQLEPSAAAVEAAGLQPPYRRLPRAGARAMGAALLPALLPPLLRELGEWTIAQRCAAARCLHALLVLAGGAATPQLARLVPALCSAVGDDDADVAGRVAACVRVVGALVPAAHWLPLAADAVADGKAGAGARANALVVLSRLAHAAGRAGQRLAPQQLAALAAALGGDEALGAAAEHAGARAQLLVAVRAVLEWAGAAAGEPAVAGPLYRALLQLHGSAEADGPAAAGEAAAVRETLAQLEAVAARAAANSGGESAGGGGGVLCAALGPPLLESLTADARSWAPGSPALLAFGSLLRTAPPRCLAALLPRAFDAVAPIVADADADPGVRLALLALLEDLLRDDASAEAFRAPGAAAAALTRLLMPPLTWRAGKVAAAVRFASVRALAAAVERRVADEGALRAAVDAGLLPLLHQCLDEDWHPEVRLAAAAVEASLLAAVGRSLSDEQRRAVYTELLKRLDDSSNAVRVAACGAIAAFAGALPAHYCDANSGYLAAGVVPHMDDGDAAVSAAAAAALEALAAVKPAAVAAEVSKARPVFRAVHLCDRVLAACGAGGGSGGGGDA</sequence>
<evidence type="ECO:0000313" key="6">
    <source>
        <dbReference type="Proteomes" id="UP000247498"/>
    </source>
</evidence>
<dbReference type="InterPro" id="IPR057978">
    <property type="entry name" value="TPR_DAAF5"/>
</dbReference>
<evidence type="ECO:0000256" key="2">
    <source>
        <dbReference type="SAM" id="MobiDB-lite"/>
    </source>
</evidence>
<feature type="region of interest" description="Disordered" evidence="2">
    <location>
        <begin position="38"/>
        <end position="96"/>
    </location>
</feature>
<dbReference type="AlphaFoldDB" id="A0A2V0NWP4"/>
<dbReference type="InterPro" id="IPR056497">
    <property type="entry name" value="HEAT_DAAF5"/>
</dbReference>
<dbReference type="InterPro" id="IPR011989">
    <property type="entry name" value="ARM-like"/>
</dbReference>
<feature type="compositionally biased region" description="Gly residues" evidence="2">
    <location>
        <begin position="367"/>
        <end position="380"/>
    </location>
</feature>
<dbReference type="InParanoid" id="A0A2V0NWP4"/>
<dbReference type="InterPro" id="IPR052623">
    <property type="entry name" value="DAAF5"/>
</dbReference>
<keyword evidence="6" id="KW-1185">Reference proteome</keyword>
<feature type="domain" description="Dynein axonemal assembly factor 5 TPR repeats" evidence="4">
    <location>
        <begin position="116"/>
        <end position="356"/>
    </location>
</feature>
<feature type="compositionally biased region" description="Pro residues" evidence="2">
    <location>
        <begin position="81"/>
        <end position="93"/>
    </location>
</feature>
<feature type="region of interest" description="Disordered" evidence="2">
    <location>
        <begin position="363"/>
        <end position="382"/>
    </location>
</feature>
<accession>A0A2V0NWP4</accession>
<gene>
    <name evidence="5" type="ORF">Rsub_02112</name>
</gene>
<evidence type="ECO:0000256" key="1">
    <source>
        <dbReference type="PROSITE-ProRule" id="PRU00103"/>
    </source>
</evidence>
<organism evidence="5 6">
    <name type="scientific">Raphidocelis subcapitata</name>
    <dbReference type="NCBI Taxonomy" id="307507"/>
    <lineage>
        <taxon>Eukaryota</taxon>
        <taxon>Viridiplantae</taxon>
        <taxon>Chlorophyta</taxon>
        <taxon>core chlorophytes</taxon>
        <taxon>Chlorophyceae</taxon>
        <taxon>CS clade</taxon>
        <taxon>Sphaeropleales</taxon>
        <taxon>Selenastraceae</taxon>
        <taxon>Raphidocelis</taxon>
    </lineage>
</organism>
<evidence type="ECO:0008006" key="7">
    <source>
        <dbReference type="Google" id="ProtNLM"/>
    </source>
</evidence>
<dbReference type="Gene3D" id="1.25.10.10">
    <property type="entry name" value="Leucine-rich Repeat Variant"/>
    <property type="match status" value="4"/>
</dbReference>
<proteinExistence type="predicted"/>
<feature type="repeat" description="HEAT" evidence="1">
    <location>
        <begin position="877"/>
        <end position="916"/>
    </location>
</feature>
<dbReference type="STRING" id="307507.A0A2V0NWP4"/>
<evidence type="ECO:0000259" key="3">
    <source>
        <dbReference type="Pfam" id="PF24573"/>
    </source>
</evidence>
<evidence type="ECO:0000313" key="5">
    <source>
        <dbReference type="EMBL" id="GBF89235.1"/>
    </source>
</evidence>
<name>A0A2V0NWP4_9CHLO</name>
<dbReference type="PANTHER" id="PTHR16216">
    <property type="entry name" value="DYNEIN ASSEMBLY FACTOR 5, AXONEMAL"/>
    <property type="match status" value="1"/>
</dbReference>
<dbReference type="Proteomes" id="UP000247498">
    <property type="component" value="Unassembled WGS sequence"/>
</dbReference>
<dbReference type="Pfam" id="PF24573">
    <property type="entry name" value="HEAT_DAAF5"/>
    <property type="match status" value="1"/>
</dbReference>
<dbReference type="PROSITE" id="PS50077">
    <property type="entry name" value="HEAT_REPEAT"/>
    <property type="match status" value="1"/>
</dbReference>
<feature type="compositionally biased region" description="Gly residues" evidence="2">
    <location>
        <begin position="58"/>
        <end position="76"/>
    </location>
</feature>
<dbReference type="InterPro" id="IPR021133">
    <property type="entry name" value="HEAT_type_2"/>
</dbReference>
<evidence type="ECO:0000259" key="4">
    <source>
        <dbReference type="Pfam" id="PF25757"/>
    </source>
</evidence>
<dbReference type="OrthoDB" id="413572at2759"/>
<dbReference type="PANTHER" id="PTHR16216:SF2">
    <property type="entry name" value="DYNEIN AXONEMAL ASSEMBLY FACTOR 5"/>
    <property type="match status" value="1"/>
</dbReference>
<dbReference type="InterPro" id="IPR016024">
    <property type="entry name" value="ARM-type_fold"/>
</dbReference>